<dbReference type="AlphaFoldDB" id="A0A9W9MA27"/>
<reference evidence="2" key="1">
    <citation type="submission" date="2022-12" db="EMBL/GenBank/DDBJ databases">
        <authorList>
            <person name="Petersen C."/>
        </authorList>
    </citation>
    <scope>NUCLEOTIDE SEQUENCE</scope>
    <source>
        <strain evidence="2">IBT 15544</strain>
    </source>
</reference>
<evidence type="ECO:0000313" key="2">
    <source>
        <dbReference type="EMBL" id="KAJ5195416.1"/>
    </source>
</evidence>
<accession>A0A9W9MA27</accession>
<gene>
    <name evidence="2" type="ORF">N7498_008854</name>
</gene>
<dbReference type="EMBL" id="JAPQKR010000015">
    <property type="protein sequence ID" value="KAJ5195416.1"/>
    <property type="molecule type" value="Genomic_DNA"/>
</dbReference>
<keyword evidence="1" id="KW-0732">Signal</keyword>
<organism evidence="2 3">
    <name type="scientific">Penicillium cinerascens</name>
    <dbReference type="NCBI Taxonomy" id="70096"/>
    <lineage>
        <taxon>Eukaryota</taxon>
        <taxon>Fungi</taxon>
        <taxon>Dikarya</taxon>
        <taxon>Ascomycota</taxon>
        <taxon>Pezizomycotina</taxon>
        <taxon>Eurotiomycetes</taxon>
        <taxon>Eurotiomycetidae</taxon>
        <taxon>Eurotiales</taxon>
        <taxon>Aspergillaceae</taxon>
        <taxon>Penicillium</taxon>
    </lineage>
</organism>
<evidence type="ECO:0000313" key="3">
    <source>
        <dbReference type="Proteomes" id="UP001150904"/>
    </source>
</evidence>
<dbReference type="Proteomes" id="UP001150904">
    <property type="component" value="Unassembled WGS sequence"/>
</dbReference>
<keyword evidence="3" id="KW-1185">Reference proteome</keyword>
<feature type="signal peptide" evidence="1">
    <location>
        <begin position="1"/>
        <end position="20"/>
    </location>
</feature>
<feature type="chain" id="PRO_5040779761" description="Amino acid permease/ SLC12A domain-containing protein" evidence="1">
    <location>
        <begin position="21"/>
        <end position="88"/>
    </location>
</feature>
<dbReference type="GeneID" id="83183217"/>
<protein>
    <recommendedName>
        <fullName evidence="4">Amino acid permease/ SLC12A domain-containing protein</fullName>
    </recommendedName>
</protein>
<sequence length="88" mass="9257">MPRAAVIILMIYLTGHSVAGIGIGQAGKGDNKSAFYHSQNVILPIAGFALIRVTLSTAVMTATQSVVKLVDNAPALIPRSINGLYYQS</sequence>
<evidence type="ECO:0008006" key="4">
    <source>
        <dbReference type="Google" id="ProtNLM"/>
    </source>
</evidence>
<comment type="caution">
    <text evidence="2">The sequence shown here is derived from an EMBL/GenBank/DDBJ whole genome shotgun (WGS) entry which is preliminary data.</text>
</comment>
<reference evidence="2" key="2">
    <citation type="journal article" date="2023" name="IMA Fungus">
        <title>Comparative genomic study of the Penicillium genus elucidates a diverse pangenome and 15 lateral gene transfer events.</title>
        <authorList>
            <person name="Petersen C."/>
            <person name="Sorensen T."/>
            <person name="Nielsen M.R."/>
            <person name="Sondergaard T.E."/>
            <person name="Sorensen J.L."/>
            <person name="Fitzpatrick D.A."/>
            <person name="Frisvad J.C."/>
            <person name="Nielsen K.L."/>
        </authorList>
    </citation>
    <scope>NUCLEOTIDE SEQUENCE</scope>
    <source>
        <strain evidence="2">IBT 15544</strain>
    </source>
</reference>
<evidence type="ECO:0000256" key="1">
    <source>
        <dbReference type="SAM" id="SignalP"/>
    </source>
</evidence>
<name>A0A9W9MA27_9EURO</name>
<dbReference type="RefSeq" id="XP_058305904.1">
    <property type="nucleotide sequence ID" value="XM_058455916.1"/>
</dbReference>
<proteinExistence type="predicted"/>